<feature type="domain" description="Cyclic nucleotide-binding" evidence="9">
    <location>
        <begin position="10"/>
        <end position="110"/>
    </location>
</feature>
<dbReference type="PANTHER" id="PTHR45638:SF11">
    <property type="entry name" value="CYCLIC NUCLEOTIDE-GATED CATION CHANNEL SUBUNIT A"/>
    <property type="match status" value="1"/>
</dbReference>
<dbReference type="PANTHER" id="PTHR45638">
    <property type="entry name" value="CYCLIC NUCLEOTIDE-GATED CATION CHANNEL SUBUNIT A"/>
    <property type="match status" value="1"/>
</dbReference>
<keyword evidence="7" id="KW-1071">Ligand-gated ion channel</keyword>
<dbReference type="PROSITE" id="PS50042">
    <property type="entry name" value="CNMP_BINDING_3"/>
    <property type="match status" value="1"/>
</dbReference>
<evidence type="ECO:0000256" key="8">
    <source>
        <dbReference type="ARBA" id="ARBA00023303"/>
    </source>
</evidence>
<dbReference type="AlphaFoldDB" id="A0A1E3X5I1"/>
<keyword evidence="6" id="KW-0472">Membrane</keyword>
<proteinExistence type="predicted"/>
<evidence type="ECO:0000256" key="6">
    <source>
        <dbReference type="ARBA" id="ARBA00023136"/>
    </source>
</evidence>
<dbReference type="PROSITE" id="PS00889">
    <property type="entry name" value="CNMP_BINDING_2"/>
    <property type="match status" value="1"/>
</dbReference>
<dbReference type="SUPFAM" id="SSF51206">
    <property type="entry name" value="cAMP-binding domain-like"/>
    <property type="match status" value="1"/>
</dbReference>
<dbReference type="GO" id="GO:0016020">
    <property type="term" value="C:membrane"/>
    <property type="evidence" value="ECO:0007669"/>
    <property type="project" value="UniProtKB-SubCell"/>
</dbReference>
<evidence type="ECO:0000256" key="5">
    <source>
        <dbReference type="ARBA" id="ARBA00023065"/>
    </source>
</evidence>
<evidence type="ECO:0000256" key="7">
    <source>
        <dbReference type="ARBA" id="ARBA00023286"/>
    </source>
</evidence>
<dbReference type="SMART" id="SM00100">
    <property type="entry name" value="cNMP"/>
    <property type="match status" value="1"/>
</dbReference>
<dbReference type="InterPro" id="IPR018488">
    <property type="entry name" value="cNMP-bd_CS"/>
</dbReference>
<name>A0A1E3X5I1_9BACT</name>
<comment type="caution">
    <text evidence="10">The sequence shown here is derived from an EMBL/GenBank/DDBJ whole genome shotgun (WGS) entry which is preliminary data.</text>
</comment>
<dbReference type="EMBL" id="MAYW01000168">
    <property type="protein sequence ID" value="ODS30861.1"/>
    <property type="molecule type" value="Genomic_DNA"/>
</dbReference>
<protein>
    <submittedName>
        <fullName evidence="10">Transcriptional regulator of Crp family</fullName>
    </submittedName>
</protein>
<dbReference type="InterPro" id="IPR018490">
    <property type="entry name" value="cNMP-bd_dom_sf"/>
</dbReference>
<keyword evidence="5" id="KW-0406">Ion transport</keyword>
<dbReference type="GO" id="GO:0044877">
    <property type="term" value="F:protein-containing complex binding"/>
    <property type="evidence" value="ECO:0007669"/>
    <property type="project" value="TreeGrafter"/>
</dbReference>
<gene>
    <name evidence="10" type="primary">crp_5</name>
    <name evidence="10" type="ORF">SCARUB_04029</name>
</gene>
<evidence type="ECO:0000259" key="9">
    <source>
        <dbReference type="PROSITE" id="PS50042"/>
    </source>
</evidence>
<dbReference type="InterPro" id="IPR050866">
    <property type="entry name" value="CNG_cation_channel"/>
</dbReference>
<dbReference type="Gene3D" id="2.60.120.10">
    <property type="entry name" value="Jelly Rolls"/>
    <property type="match status" value="1"/>
</dbReference>
<dbReference type="Proteomes" id="UP000094056">
    <property type="component" value="Unassembled WGS sequence"/>
</dbReference>
<dbReference type="InterPro" id="IPR000595">
    <property type="entry name" value="cNMP-bd_dom"/>
</dbReference>
<dbReference type="InterPro" id="IPR014710">
    <property type="entry name" value="RmlC-like_jellyroll"/>
</dbReference>
<organism evidence="10 11">
    <name type="scientific">Candidatus Scalindua rubra</name>
    <dbReference type="NCBI Taxonomy" id="1872076"/>
    <lineage>
        <taxon>Bacteria</taxon>
        <taxon>Pseudomonadati</taxon>
        <taxon>Planctomycetota</taxon>
        <taxon>Candidatus Brocadiia</taxon>
        <taxon>Candidatus Brocadiales</taxon>
        <taxon>Candidatus Scalinduaceae</taxon>
        <taxon>Candidatus Scalindua</taxon>
    </lineage>
</organism>
<keyword evidence="8" id="KW-0407">Ion channel</keyword>
<evidence type="ECO:0000313" key="11">
    <source>
        <dbReference type="Proteomes" id="UP000094056"/>
    </source>
</evidence>
<reference evidence="10 11" key="1">
    <citation type="submission" date="2016-07" db="EMBL/GenBank/DDBJ databases">
        <title>Draft genome of Scalindua rubra, obtained from a brine-seawater interface in the Red Sea, sheds light on salt adaptation in anammox bacteria.</title>
        <authorList>
            <person name="Speth D.R."/>
            <person name="Lagkouvardos I."/>
            <person name="Wang Y."/>
            <person name="Qian P.-Y."/>
            <person name="Dutilh B.E."/>
            <person name="Jetten M.S."/>
        </authorList>
    </citation>
    <scope>NUCLEOTIDE SEQUENCE [LARGE SCALE GENOMIC DNA]</scope>
    <source>
        <strain evidence="10">BSI-1</strain>
    </source>
</reference>
<comment type="subcellular location">
    <subcellularLocation>
        <location evidence="1">Membrane</location>
        <topology evidence="1">Multi-pass membrane protein</topology>
    </subcellularLocation>
</comment>
<dbReference type="GO" id="GO:0005221">
    <property type="term" value="F:intracellularly cyclic nucleotide-activated monoatomic cation channel activity"/>
    <property type="evidence" value="ECO:0007669"/>
    <property type="project" value="InterPro"/>
</dbReference>
<evidence type="ECO:0000313" key="10">
    <source>
        <dbReference type="EMBL" id="ODS30861.1"/>
    </source>
</evidence>
<evidence type="ECO:0000256" key="1">
    <source>
        <dbReference type="ARBA" id="ARBA00004141"/>
    </source>
</evidence>
<dbReference type="CDD" id="cd00038">
    <property type="entry name" value="CAP_ED"/>
    <property type="match status" value="1"/>
</dbReference>
<evidence type="ECO:0000256" key="4">
    <source>
        <dbReference type="ARBA" id="ARBA00022989"/>
    </source>
</evidence>
<keyword evidence="3" id="KW-0812">Transmembrane</keyword>
<keyword evidence="2" id="KW-0813">Transport</keyword>
<evidence type="ECO:0000256" key="3">
    <source>
        <dbReference type="ARBA" id="ARBA00022692"/>
    </source>
</evidence>
<evidence type="ECO:0000256" key="2">
    <source>
        <dbReference type="ARBA" id="ARBA00022448"/>
    </source>
</evidence>
<accession>A0A1E3X5I1</accession>
<keyword evidence="4" id="KW-1133">Transmembrane helix</keyword>
<sequence length="136" mass="15581">MENEENSLGKEYKDGNIIFKENSIGKEMYIILSGKVKVIKERDGVETTLAILDEGDFFGEMSLFDNYPRSATVKAIGNVKVLEINQKSFLKKVSKDPTLAFRMLEKMSQRIRKMDEWVLSYAVKAQDLVNESQNYA</sequence>
<dbReference type="Pfam" id="PF00027">
    <property type="entry name" value="cNMP_binding"/>
    <property type="match status" value="1"/>
</dbReference>